<proteinExistence type="predicted"/>
<keyword evidence="3" id="KW-1185">Reference proteome</keyword>
<feature type="region of interest" description="Disordered" evidence="1">
    <location>
        <begin position="93"/>
        <end position="132"/>
    </location>
</feature>
<evidence type="ECO:0000313" key="3">
    <source>
        <dbReference type="Proteomes" id="UP001417504"/>
    </source>
</evidence>
<dbReference type="AlphaFoldDB" id="A0AAP0K3M3"/>
<evidence type="ECO:0000256" key="1">
    <source>
        <dbReference type="SAM" id="MobiDB-lite"/>
    </source>
</evidence>
<accession>A0AAP0K3M3</accession>
<comment type="caution">
    <text evidence="2">The sequence shown here is derived from an EMBL/GenBank/DDBJ whole genome shotgun (WGS) entry which is preliminary data.</text>
</comment>
<organism evidence="2 3">
    <name type="scientific">Stephania japonica</name>
    <dbReference type="NCBI Taxonomy" id="461633"/>
    <lineage>
        <taxon>Eukaryota</taxon>
        <taxon>Viridiplantae</taxon>
        <taxon>Streptophyta</taxon>
        <taxon>Embryophyta</taxon>
        <taxon>Tracheophyta</taxon>
        <taxon>Spermatophyta</taxon>
        <taxon>Magnoliopsida</taxon>
        <taxon>Ranunculales</taxon>
        <taxon>Menispermaceae</taxon>
        <taxon>Menispermoideae</taxon>
        <taxon>Cissampelideae</taxon>
        <taxon>Stephania</taxon>
    </lineage>
</organism>
<name>A0AAP0K3M3_9MAGN</name>
<dbReference type="Proteomes" id="UP001417504">
    <property type="component" value="Unassembled WGS sequence"/>
</dbReference>
<dbReference type="EMBL" id="JBBNAE010000002">
    <property type="protein sequence ID" value="KAK9144755.1"/>
    <property type="molecule type" value="Genomic_DNA"/>
</dbReference>
<gene>
    <name evidence="2" type="ORF">Sjap_004658</name>
</gene>
<protein>
    <submittedName>
        <fullName evidence="2">Uncharacterized protein</fullName>
    </submittedName>
</protein>
<evidence type="ECO:0000313" key="2">
    <source>
        <dbReference type="EMBL" id="KAK9144755.1"/>
    </source>
</evidence>
<sequence length="132" mass="14464">MDARDSTTGLRIEMTDQRGLNDDNVTSSPRAVSIEEFWTLTQRVAAQERQLEEILMILRASVAATSVPSTARITVTGEANTPVVMTTTTFPTTHRIETSDGGCTSRTDRDCTNDTDSVQNYDDYGGQTVARV</sequence>
<reference evidence="2 3" key="1">
    <citation type="submission" date="2024-01" db="EMBL/GenBank/DDBJ databases">
        <title>Genome assemblies of Stephania.</title>
        <authorList>
            <person name="Yang L."/>
        </authorList>
    </citation>
    <scope>NUCLEOTIDE SEQUENCE [LARGE SCALE GENOMIC DNA]</scope>
    <source>
        <strain evidence="2">QJT</strain>
        <tissue evidence="2">Leaf</tissue>
    </source>
</reference>